<keyword evidence="1" id="KW-0732">Signal</keyword>
<evidence type="ECO:0000313" key="2">
    <source>
        <dbReference type="EMBL" id="CAD6193285.1"/>
    </source>
</evidence>
<reference evidence="2" key="1">
    <citation type="submission" date="2020-10" db="EMBL/GenBank/DDBJ databases">
        <authorList>
            <person name="Kikuchi T."/>
        </authorList>
    </citation>
    <scope>NUCLEOTIDE SEQUENCE</scope>
    <source>
        <strain evidence="2">NKZ352</strain>
    </source>
</reference>
<protein>
    <submittedName>
        <fullName evidence="2">Uncharacterized protein</fullName>
    </submittedName>
</protein>
<comment type="caution">
    <text evidence="2">The sequence shown here is derived from an EMBL/GenBank/DDBJ whole genome shotgun (WGS) entry which is preliminary data.</text>
</comment>
<gene>
    <name evidence="2" type="ORF">CAUJ_LOCUS9204</name>
</gene>
<dbReference type="SUPFAM" id="SSF63707">
    <property type="entry name" value="Ganglioside M2 (gm2) activator"/>
    <property type="match status" value="1"/>
</dbReference>
<dbReference type="InterPro" id="IPR036846">
    <property type="entry name" value="GM2-AP_sf"/>
</dbReference>
<dbReference type="Proteomes" id="UP000835052">
    <property type="component" value="Unassembled WGS sequence"/>
</dbReference>
<evidence type="ECO:0000256" key="1">
    <source>
        <dbReference type="ARBA" id="ARBA00022729"/>
    </source>
</evidence>
<organism evidence="2 3">
    <name type="scientific">Caenorhabditis auriculariae</name>
    <dbReference type="NCBI Taxonomy" id="2777116"/>
    <lineage>
        <taxon>Eukaryota</taxon>
        <taxon>Metazoa</taxon>
        <taxon>Ecdysozoa</taxon>
        <taxon>Nematoda</taxon>
        <taxon>Chromadorea</taxon>
        <taxon>Rhabditida</taxon>
        <taxon>Rhabditina</taxon>
        <taxon>Rhabditomorpha</taxon>
        <taxon>Rhabditoidea</taxon>
        <taxon>Rhabditidae</taxon>
        <taxon>Peloderinae</taxon>
        <taxon>Caenorhabditis</taxon>
    </lineage>
</organism>
<dbReference type="AlphaFoldDB" id="A0A8S1HDH7"/>
<dbReference type="EMBL" id="CAJGYM010000034">
    <property type="protein sequence ID" value="CAD6193285.1"/>
    <property type="molecule type" value="Genomic_DNA"/>
</dbReference>
<evidence type="ECO:0000313" key="3">
    <source>
        <dbReference type="Proteomes" id="UP000835052"/>
    </source>
</evidence>
<dbReference type="PANTHER" id="PTHR37976">
    <property type="entry name" value="PROTEIN CBG16927"/>
    <property type="match status" value="1"/>
</dbReference>
<dbReference type="OrthoDB" id="5775240at2759"/>
<accession>A0A8S1HDH7</accession>
<keyword evidence="3" id="KW-1185">Reference proteome</keyword>
<dbReference type="PANTHER" id="PTHR37976:SF2">
    <property type="entry name" value="PROTEIN CBG16925"/>
    <property type="match status" value="1"/>
</dbReference>
<name>A0A8S1HDH7_9PELO</name>
<proteinExistence type="predicted"/>
<sequence length="289" mass="32614">MRRLVTTITQNEKRRIPWPKLQSTFAPKIVYLLPSVPLLSTVFRSYQYNFGFVDSNWTRKIEFERGVASNGALLKSAGQKGCYSINGKVTVYEDISEELLIYLTVSTTGDVNRPPEVCRDSNPETGCGGVGSCLYCRPCDSLDSLTRILGAQLMVNGKVAGCEPLKKGKYNDVELRFCLPKLAKLLEWQGISEEALDHILAATTQEGSEPPKLSLFVTVYLFDKDIRPLVVSQRKLESRIREVKYLTPDEQFDAPTYWNLPFNQIIHKQSVFVGCHKLYGTVSMSEIQQ</sequence>